<dbReference type="SUPFAM" id="SSF54495">
    <property type="entry name" value="UBC-like"/>
    <property type="match status" value="1"/>
</dbReference>
<dbReference type="GO" id="GO:0061631">
    <property type="term" value="F:ubiquitin conjugating enzyme activity"/>
    <property type="evidence" value="ECO:0007669"/>
    <property type="project" value="TreeGrafter"/>
</dbReference>
<feature type="compositionally biased region" description="Basic and acidic residues" evidence="3">
    <location>
        <begin position="645"/>
        <end position="668"/>
    </location>
</feature>
<keyword evidence="1" id="KW-0808">Transferase</keyword>
<evidence type="ECO:0000313" key="6">
    <source>
        <dbReference type="Proteomes" id="UP000294933"/>
    </source>
</evidence>
<dbReference type="Gene3D" id="3.10.110.10">
    <property type="entry name" value="Ubiquitin Conjugating Enzyme"/>
    <property type="match status" value="1"/>
</dbReference>
<gene>
    <name evidence="5" type="ORF">BD410DRAFT_782087</name>
</gene>
<protein>
    <recommendedName>
        <fullName evidence="4">UBC core domain-containing protein</fullName>
    </recommendedName>
</protein>
<feature type="compositionally biased region" description="Polar residues" evidence="3">
    <location>
        <begin position="627"/>
        <end position="641"/>
    </location>
</feature>
<dbReference type="SMART" id="SM00212">
    <property type="entry name" value="UBCc"/>
    <property type="match status" value="1"/>
</dbReference>
<dbReference type="VEuPathDB" id="FungiDB:BD410DRAFT_782087"/>
<keyword evidence="6" id="KW-1185">Reference proteome</keyword>
<evidence type="ECO:0000256" key="3">
    <source>
        <dbReference type="SAM" id="MobiDB-lite"/>
    </source>
</evidence>
<dbReference type="AlphaFoldDB" id="A0A4Y7QM31"/>
<dbReference type="EMBL" id="ML170158">
    <property type="protein sequence ID" value="TDL28122.1"/>
    <property type="molecule type" value="Genomic_DNA"/>
</dbReference>
<reference evidence="5 6" key="1">
    <citation type="submission" date="2018-06" db="EMBL/GenBank/DDBJ databases">
        <title>A transcriptomic atlas of mushroom development highlights an independent origin of complex multicellularity.</title>
        <authorList>
            <consortium name="DOE Joint Genome Institute"/>
            <person name="Krizsan K."/>
            <person name="Almasi E."/>
            <person name="Merenyi Z."/>
            <person name="Sahu N."/>
            <person name="Viragh M."/>
            <person name="Koszo T."/>
            <person name="Mondo S."/>
            <person name="Kiss B."/>
            <person name="Balint B."/>
            <person name="Kues U."/>
            <person name="Barry K."/>
            <person name="Hegedus J.C."/>
            <person name="Henrissat B."/>
            <person name="Johnson J."/>
            <person name="Lipzen A."/>
            <person name="Ohm R."/>
            <person name="Nagy I."/>
            <person name="Pangilinan J."/>
            <person name="Yan J."/>
            <person name="Xiong Y."/>
            <person name="Grigoriev I.V."/>
            <person name="Hibbett D.S."/>
            <person name="Nagy L.G."/>
        </authorList>
    </citation>
    <scope>NUCLEOTIDE SEQUENCE [LARGE SCALE GENOMIC DNA]</scope>
    <source>
        <strain evidence="5 6">SZMC22713</strain>
    </source>
</reference>
<dbReference type="Pfam" id="PF00179">
    <property type="entry name" value="UQ_con"/>
    <property type="match status" value="1"/>
</dbReference>
<feature type="domain" description="UBC core" evidence="4">
    <location>
        <begin position="695"/>
        <end position="862"/>
    </location>
</feature>
<dbReference type="InterPro" id="IPR000608">
    <property type="entry name" value="UBC"/>
</dbReference>
<dbReference type="Proteomes" id="UP000294933">
    <property type="component" value="Unassembled WGS sequence"/>
</dbReference>
<dbReference type="InterPro" id="IPR016135">
    <property type="entry name" value="UBQ-conjugating_enzyme/RWD"/>
</dbReference>
<feature type="compositionally biased region" description="Acidic residues" evidence="3">
    <location>
        <begin position="576"/>
        <end position="601"/>
    </location>
</feature>
<dbReference type="OrthoDB" id="1926878at2759"/>
<name>A0A4Y7QM31_9AGAM</name>
<dbReference type="STRING" id="50990.A0A4Y7QM31"/>
<evidence type="ECO:0000256" key="2">
    <source>
        <dbReference type="ARBA" id="ARBA00022786"/>
    </source>
</evidence>
<feature type="region of interest" description="Disordered" evidence="3">
    <location>
        <begin position="571"/>
        <end position="613"/>
    </location>
</feature>
<evidence type="ECO:0000313" key="5">
    <source>
        <dbReference type="EMBL" id="TDL28122.1"/>
    </source>
</evidence>
<evidence type="ECO:0000256" key="1">
    <source>
        <dbReference type="ARBA" id="ARBA00022679"/>
    </source>
</evidence>
<dbReference type="CDD" id="cd23837">
    <property type="entry name" value="UBCc_UBE2O"/>
    <property type="match status" value="1"/>
</dbReference>
<keyword evidence="2" id="KW-0833">Ubl conjugation pathway</keyword>
<feature type="region of interest" description="Disordered" evidence="3">
    <location>
        <begin position="627"/>
        <end position="668"/>
    </location>
</feature>
<feature type="compositionally biased region" description="Polar residues" evidence="3">
    <location>
        <begin position="602"/>
        <end position="613"/>
    </location>
</feature>
<dbReference type="PROSITE" id="PS50127">
    <property type="entry name" value="UBC_2"/>
    <property type="match status" value="1"/>
</dbReference>
<proteinExistence type="predicted"/>
<organism evidence="5 6">
    <name type="scientific">Rickenella mellea</name>
    <dbReference type="NCBI Taxonomy" id="50990"/>
    <lineage>
        <taxon>Eukaryota</taxon>
        <taxon>Fungi</taxon>
        <taxon>Dikarya</taxon>
        <taxon>Basidiomycota</taxon>
        <taxon>Agaricomycotina</taxon>
        <taxon>Agaricomycetes</taxon>
        <taxon>Hymenochaetales</taxon>
        <taxon>Rickenellaceae</taxon>
        <taxon>Rickenella</taxon>
    </lineage>
</organism>
<accession>A0A4Y7QM31</accession>
<dbReference type="PANTHER" id="PTHR46116:SF15">
    <property type="entry name" value="(E3-INDEPENDENT) E2 UBIQUITIN-CONJUGATING ENZYME"/>
    <property type="match status" value="1"/>
</dbReference>
<sequence length="943" mass="105522">MSLTDDNRSQTKFYQEDIVQHNARPNVYGVVQRCWHDAEDYPPVASPSDPLLRPLKRGEVGVSFFPDHLRDILSESDFTLVDRLFEPGHLCKRSVEDMQSGIVVGVDVRLKAQHAISGVLIDEWKTVDDLDMVMDVSVGDYVTYNHWIGQVQGMFDESIVEIADGQLVRLPEISARLTVGDKGSDILPAPVPNSQGIFAFFMRNARPSQADTVVAVKHTVLAVAWMAVDQSLTPAEAAGRQRPPRFWHSDDLNKLTLLRGLSDRIVRVGDKVTLKSTPPELITKHGRDDELSGTIKVAHCMVKETQTTVKVLWQDGTVDTLKSTELIPYLNPDEYDCWPGDHVVWKNEDGKRPAVVQSVNATERTASILLPDSTCELASVLELDPHGSDPNLGNAPEAFGVRRGDYVFIHREGTTNGCEVPKVPRIGELEEWAREPPFVEEDGQLGGWRRELDTIGSQIAQARGKELLDDGAVHRPSKDSRSFNWFGEVLNLRLDGLIEVYLPDDSVAVVPLQRLTRLHDGLEQLEDMWNEGFSDSQSFEGEYEGEDVHHHHHHHHHQGEGAVEIQYDDGTWQAYDGDDGDDWEEESADGETDDSSMDVDDQTTIQTPPQSVTTPATVAGLAMPIISPTTSADQTPTSRLSPSFEPREDEPKDNERVVTNEEKEDDSPWKRFSILESAPVDHAFYGTPPAQPSKPFLGRLSKEYRVLSSSLPESIIVRAYEDRTDLLRSLIIGPENTPYEDAPFVIDWMLDSNFPQSPPIAHFLSWTNGNGRVNPNLYEEGKVCLSILGTWAGDRSESWSAARSSLLQAFVSIQGLVLVKEPWFCEPAYEKLRGTEEGMVNSRLYSEKAYVLSRGFVRRALEIPLGGLEEEMNEIYFSFGRLEKVIRTARRLIEKSKLPSRDGEEDKESAVPRLTAGGMITLTRTLDKLEAIRRAPPQLSTHS</sequence>
<dbReference type="PANTHER" id="PTHR46116">
    <property type="entry name" value="(E3-INDEPENDENT) E2 UBIQUITIN-CONJUGATING ENZYME"/>
    <property type="match status" value="1"/>
</dbReference>
<evidence type="ECO:0000259" key="4">
    <source>
        <dbReference type="PROSITE" id="PS50127"/>
    </source>
</evidence>